<keyword evidence="2" id="KW-1185">Reference proteome</keyword>
<sequence>MIKIFGCLMIFGGCTTLGFRYSKTLSTRVFELKELEKAVMILENEITYTYTELPDAFLKVSNELESPLSMVFKKAHENLISTEFNDIHDSLINALEEEEDKLSLDKKDKNIIIQLSKSLGQWDIEAHKNVLKLCRKNIEEQIQVGTRKEMREGKMFKTLGISLGAIICILLL</sequence>
<reference evidence="1 2" key="1">
    <citation type="submission" date="2019-05" db="EMBL/GenBank/DDBJ databases">
        <authorList>
            <consortium name="Pathogen Informatics"/>
        </authorList>
    </citation>
    <scope>NUCLEOTIDE SEQUENCE [LARGE SCALE GENOMIC DNA]</scope>
    <source>
        <strain evidence="1 2">NCTC503</strain>
    </source>
</reference>
<dbReference type="InterPro" id="IPR014198">
    <property type="entry name" value="Spore_III_AB"/>
</dbReference>
<dbReference type="OrthoDB" id="1957909at2"/>
<organism evidence="1 2">
    <name type="scientific">Hathewaya histolytica</name>
    <name type="common">Clostridium histolyticum</name>
    <dbReference type="NCBI Taxonomy" id="1498"/>
    <lineage>
        <taxon>Bacteria</taxon>
        <taxon>Bacillati</taxon>
        <taxon>Bacillota</taxon>
        <taxon>Clostridia</taxon>
        <taxon>Eubacteriales</taxon>
        <taxon>Clostridiaceae</taxon>
        <taxon>Hathewaya</taxon>
    </lineage>
</organism>
<dbReference type="RefSeq" id="WP_138209875.1">
    <property type="nucleotide sequence ID" value="NZ_CBCRUQ010000022.1"/>
</dbReference>
<dbReference type="AlphaFoldDB" id="A0A4U9RAG3"/>
<gene>
    <name evidence="1" type="ORF">NCTC503_01187</name>
</gene>
<dbReference type="Pfam" id="PF09548">
    <property type="entry name" value="Spore_III_AB"/>
    <property type="match status" value="1"/>
</dbReference>
<dbReference type="Proteomes" id="UP000308489">
    <property type="component" value="Chromosome 1"/>
</dbReference>
<accession>A0A4U9RAG3</accession>
<proteinExistence type="predicted"/>
<dbReference type="KEGG" id="hhw:NCTC503_01187"/>
<dbReference type="EMBL" id="LR590481">
    <property type="protein sequence ID" value="VTQ88116.1"/>
    <property type="molecule type" value="Genomic_DNA"/>
</dbReference>
<protein>
    <submittedName>
        <fullName evidence="1">Stage III sporulation protein SpoAB</fullName>
    </submittedName>
</protein>
<dbReference type="NCBIfam" id="TIGR02833">
    <property type="entry name" value="spore_III_AB"/>
    <property type="match status" value="1"/>
</dbReference>
<dbReference type="PIRSF" id="PIRSF021435">
    <property type="entry name" value="SpoIIIAB"/>
    <property type="match status" value="1"/>
</dbReference>
<evidence type="ECO:0000313" key="1">
    <source>
        <dbReference type="EMBL" id="VTQ88116.1"/>
    </source>
</evidence>
<evidence type="ECO:0000313" key="2">
    <source>
        <dbReference type="Proteomes" id="UP000308489"/>
    </source>
</evidence>
<name>A0A4U9RAG3_HATHI</name>